<evidence type="ECO:0000256" key="5">
    <source>
        <dbReference type="RuleBase" id="RU369093"/>
    </source>
</evidence>
<feature type="domain" description="U-box" evidence="6">
    <location>
        <begin position="37"/>
        <end position="111"/>
    </location>
</feature>
<protein>
    <recommendedName>
        <fullName evidence="5 6">U-box domain-containing protein</fullName>
        <ecNumber evidence="5">2.3.2.27</ecNumber>
    </recommendedName>
    <alternativeName>
        <fullName evidence="5">RING-type E3 ubiquitin transferase PUB</fullName>
    </alternativeName>
</protein>
<proteinExistence type="predicted"/>
<dbReference type="SUPFAM" id="SSF48371">
    <property type="entry name" value="ARM repeat"/>
    <property type="match status" value="1"/>
</dbReference>
<evidence type="ECO:0000256" key="2">
    <source>
        <dbReference type="ARBA" id="ARBA00004906"/>
    </source>
</evidence>
<evidence type="ECO:0000256" key="1">
    <source>
        <dbReference type="ARBA" id="ARBA00000900"/>
    </source>
</evidence>
<dbReference type="PROSITE" id="PS51698">
    <property type="entry name" value="U_BOX"/>
    <property type="match status" value="1"/>
</dbReference>
<dbReference type="SMART" id="SM00504">
    <property type="entry name" value="Ubox"/>
    <property type="match status" value="1"/>
</dbReference>
<dbReference type="InterPro" id="IPR045185">
    <property type="entry name" value="PUB22/23/24-like"/>
</dbReference>
<evidence type="ECO:0000313" key="8">
    <source>
        <dbReference type="Proteomes" id="UP001318860"/>
    </source>
</evidence>
<comment type="function">
    <text evidence="5">Functions as an E3 ubiquitin ligase.</text>
</comment>
<dbReference type="Gene3D" id="1.25.10.10">
    <property type="entry name" value="Leucine-rich Repeat Variant"/>
    <property type="match status" value="1"/>
</dbReference>
<dbReference type="PANTHER" id="PTHR22849:SF103">
    <property type="entry name" value="U-BOX DOMAIN-CONTAINING PROTEIN"/>
    <property type="match status" value="1"/>
</dbReference>
<dbReference type="InterPro" id="IPR058678">
    <property type="entry name" value="ARM_PUB"/>
</dbReference>
<dbReference type="CDD" id="cd16664">
    <property type="entry name" value="RING-Ubox_PUB"/>
    <property type="match status" value="1"/>
</dbReference>
<dbReference type="EMBL" id="JABTTQ020001742">
    <property type="protein sequence ID" value="KAK6128382.1"/>
    <property type="molecule type" value="Genomic_DNA"/>
</dbReference>
<comment type="caution">
    <text evidence="7">The sequence shown here is derived from an EMBL/GenBank/DDBJ whole genome shotgun (WGS) entry which is preliminary data.</text>
</comment>
<dbReference type="PANTHER" id="PTHR22849">
    <property type="entry name" value="WDSAM1 PROTEIN"/>
    <property type="match status" value="1"/>
</dbReference>
<keyword evidence="8" id="KW-1185">Reference proteome</keyword>
<sequence>MLANQVDTDTIQVLRQLYKKEIKEFCKRLRSSGVEMVIPPLFMCPISLELFKDPVTLCTGQTYDRPCIQKWLESGNLTCPVTMQKLHDSSMVPNHTLRHLIDEWLCSNTRADTNKISIDSIKKICESDESTLENKIQVLEKVDYLSQELPFKNSCLIKLDFFGLLLEQVFSNNAQGSLRFVEKSLFVALKLMPFSDLETLNILTQESKYEVFLVLFEKGSICIKKSLCFLLEAISSGLQTRSLCEKLGKSVVLSRQIVRLIQQKSDHETVEAGIRALSSLSSIERNRKNLAIEGAVEGLIDYLINADESCKRNLAPMAMSTIEKLLVVESVKDVVINHAFGIKAIVKMVFRVSEHDGSECAINSLLIICSSSENGREKAIVDGVLTQLLLLLQSQSNGRTKTKARMLLKLLRSMWNEDLNNAI</sequence>
<dbReference type="SUPFAM" id="SSF57850">
    <property type="entry name" value="RING/U-box"/>
    <property type="match status" value="1"/>
</dbReference>
<gene>
    <name evidence="7" type="ORF">DH2020_037858</name>
</gene>
<dbReference type="Gene3D" id="3.30.40.10">
    <property type="entry name" value="Zinc/RING finger domain, C3HC4 (zinc finger)"/>
    <property type="match status" value="1"/>
</dbReference>
<accession>A0ABR0V2P7</accession>
<dbReference type="Pfam" id="PF25598">
    <property type="entry name" value="ARM_PUB"/>
    <property type="match status" value="1"/>
</dbReference>
<dbReference type="EC" id="2.3.2.27" evidence="5"/>
<comment type="pathway">
    <text evidence="2 5">Protein modification; protein ubiquitination.</text>
</comment>
<dbReference type="Pfam" id="PF04564">
    <property type="entry name" value="U-box"/>
    <property type="match status" value="1"/>
</dbReference>
<dbReference type="InterPro" id="IPR013083">
    <property type="entry name" value="Znf_RING/FYVE/PHD"/>
</dbReference>
<evidence type="ECO:0000256" key="3">
    <source>
        <dbReference type="ARBA" id="ARBA00022679"/>
    </source>
</evidence>
<dbReference type="InterPro" id="IPR011989">
    <property type="entry name" value="ARM-like"/>
</dbReference>
<comment type="catalytic activity">
    <reaction evidence="1 5">
        <text>S-ubiquitinyl-[E2 ubiquitin-conjugating enzyme]-L-cysteine + [acceptor protein]-L-lysine = [E2 ubiquitin-conjugating enzyme]-L-cysteine + N(6)-ubiquitinyl-[acceptor protein]-L-lysine.</text>
        <dbReference type="EC" id="2.3.2.27"/>
    </reaction>
</comment>
<evidence type="ECO:0000313" key="7">
    <source>
        <dbReference type="EMBL" id="KAK6128382.1"/>
    </source>
</evidence>
<dbReference type="InterPro" id="IPR045210">
    <property type="entry name" value="RING-Ubox_PUB"/>
</dbReference>
<organism evidence="7 8">
    <name type="scientific">Rehmannia glutinosa</name>
    <name type="common">Chinese foxglove</name>
    <dbReference type="NCBI Taxonomy" id="99300"/>
    <lineage>
        <taxon>Eukaryota</taxon>
        <taxon>Viridiplantae</taxon>
        <taxon>Streptophyta</taxon>
        <taxon>Embryophyta</taxon>
        <taxon>Tracheophyta</taxon>
        <taxon>Spermatophyta</taxon>
        <taxon>Magnoliopsida</taxon>
        <taxon>eudicotyledons</taxon>
        <taxon>Gunneridae</taxon>
        <taxon>Pentapetalae</taxon>
        <taxon>asterids</taxon>
        <taxon>lamiids</taxon>
        <taxon>Lamiales</taxon>
        <taxon>Orobanchaceae</taxon>
        <taxon>Rehmannieae</taxon>
        <taxon>Rehmannia</taxon>
    </lineage>
</organism>
<dbReference type="Proteomes" id="UP001318860">
    <property type="component" value="Unassembled WGS sequence"/>
</dbReference>
<dbReference type="InterPro" id="IPR016024">
    <property type="entry name" value="ARM-type_fold"/>
</dbReference>
<evidence type="ECO:0000256" key="4">
    <source>
        <dbReference type="ARBA" id="ARBA00022786"/>
    </source>
</evidence>
<reference evidence="7 8" key="1">
    <citation type="journal article" date="2021" name="Comput. Struct. Biotechnol. J.">
        <title>De novo genome assembly of the potent medicinal plant Rehmannia glutinosa using nanopore technology.</title>
        <authorList>
            <person name="Ma L."/>
            <person name="Dong C."/>
            <person name="Song C."/>
            <person name="Wang X."/>
            <person name="Zheng X."/>
            <person name="Niu Y."/>
            <person name="Chen S."/>
            <person name="Feng W."/>
        </authorList>
    </citation>
    <scope>NUCLEOTIDE SEQUENCE [LARGE SCALE GENOMIC DNA]</scope>
    <source>
        <strain evidence="7">DH-2019</strain>
    </source>
</reference>
<evidence type="ECO:0000259" key="6">
    <source>
        <dbReference type="PROSITE" id="PS51698"/>
    </source>
</evidence>
<name>A0ABR0V2P7_REHGL</name>
<keyword evidence="4 5" id="KW-0833">Ubl conjugation pathway</keyword>
<keyword evidence="3 5" id="KW-0808">Transferase</keyword>
<dbReference type="InterPro" id="IPR003613">
    <property type="entry name" value="Ubox_domain"/>
</dbReference>